<proteinExistence type="predicted"/>
<feature type="domain" description="Myb-like" evidence="2">
    <location>
        <begin position="256"/>
        <end position="310"/>
    </location>
</feature>
<feature type="region of interest" description="Disordered" evidence="1">
    <location>
        <begin position="113"/>
        <end position="183"/>
    </location>
</feature>
<evidence type="ECO:0000313" key="3">
    <source>
        <dbReference type="EMBL" id="CEL11950.1"/>
    </source>
</evidence>
<accession>A0A0U5GM73</accession>
<dbReference type="PROSITE" id="PS50090">
    <property type="entry name" value="MYB_LIKE"/>
    <property type="match status" value="1"/>
</dbReference>
<evidence type="ECO:0000313" key="4">
    <source>
        <dbReference type="Proteomes" id="UP000054771"/>
    </source>
</evidence>
<feature type="compositionally biased region" description="Basic and acidic residues" evidence="1">
    <location>
        <begin position="51"/>
        <end position="60"/>
    </location>
</feature>
<dbReference type="AlphaFoldDB" id="A0A0U5GM73"/>
<feature type="region of interest" description="Disordered" evidence="1">
    <location>
        <begin position="1"/>
        <end position="62"/>
    </location>
</feature>
<evidence type="ECO:0000256" key="1">
    <source>
        <dbReference type="SAM" id="MobiDB-lite"/>
    </source>
</evidence>
<dbReference type="Proteomes" id="UP000054771">
    <property type="component" value="Unassembled WGS sequence"/>
</dbReference>
<dbReference type="STRING" id="454130.A0A0U5GM73"/>
<dbReference type="InterPro" id="IPR001005">
    <property type="entry name" value="SANT/Myb"/>
</dbReference>
<dbReference type="EMBL" id="CDMC01000036">
    <property type="protein sequence ID" value="CEL11950.1"/>
    <property type="molecule type" value="Genomic_DNA"/>
</dbReference>
<protein>
    <recommendedName>
        <fullName evidence="2">Myb-like domain-containing protein</fullName>
    </recommendedName>
</protein>
<gene>
    <name evidence="3" type="ORF">ASPCAL15044</name>
</gene>
<dbReference type="OrthoDB" id="2143914at2759"/>
<reference evidence="4" key="1">
    <citation type="journal article" date="2016" name="Genome Announc.">
        <title>Draft genome sequences of fungus Aspergillus calidoustus.</title>
        <authorList>
            <person name="Horn F."/>
            <person name="Linde J."/>
            <person name="Mattern D.J."/>
            <person name="Walther G."/>
            <person name="Guthke R."/>
            <person name="Scherlach K."/>
            <person name="Martin K."/>
            <person name="Brakhage A.A."/>
            <person name="Petzke L."/>
            <person name="Valiante V."/>
        </authorList>
    </citation>
    <scope>NUCLEOTIDE SEQUENCE [LARGE SCALE GENOMIC DNA]</scope>
    <source>
        <strain evidence="4">SF006504</strain>
    </source>
</reference>
<feature type="compositionally biased region" description="Basic and acidic residues" evidence="1">
    <location>
        <begin position="113"/>
        <end position="123"/>
    </location>
</feature>
<organism evidence="3 4">
    <name type="scientific">Aspergillus calidoustus</name>
    <dbReference type="NCBI Taxonomy" id="454130"/>
    <lineage>
        <taxon>Eukaryota</taxon>
        <taxon>Fungi</taxon>
        <taxon>Dikarya</taxon>
        <taxon>Ascomycota</taxon>
        <taxon>Pezizomycotina</taxon>
        <taxon>Eurotiomycetes</taxon>
        <taxon>Eurotiomycetidae</taxon>
        <taxon>Eurotiales</taxon>
        <taxon>Aspergillaceae</taxon>
        <taxon>Aspergillus</taxon>
        <taxon>Aspergillus subgen. Nidulantes</taxon>
    </lineage>
</organism>
<keyword evidence="4" id="KW-1185">Reference proteome</keyword>
<sequence>MPHSPSADLICPYWPQDETRTPTEPPGFQEDDAARNVPSPRTSSSTDSLEDFFRIPDSPHDSIPIHPAILANLGPWESDDLQLHAPPADGITNPETTCLYPEPPAILRSPASRFEEPGERDGSDNGGIQKSRYGCQRMHPPSPGTRLDQSFPDSHGKHQIKRRTQKLEGGIRKPPRVRSTSAPREDSFAALRFQFTSLPLNDRLQFLPWRFEGALSHCMSNTSQTACEELKARESRRSSPWPEIDQSRSVCKNVRKSSRKGMPWSTEEVGLLVKLRKDESRSWSDVTRVFSKQYPGRSQGAMQVYWCSTLSKKAS</sequence>
<name>A0A0U5GM73_ASPCI</name>
<dbReference type="OMA" id="FWETEDE"/>
<evidence type="ECO:0000259" key="2">
    <source>
        <dbReference type="PROSITE" id="PS50090"/>
    </source>
</evidence>